<dbReference type="InterPro" id="IPR020845">
    <property type="entry name" value="AMP-binding_CS"/>
</dbReference>
<protein>
    <submittedName>
        <fullName evidence="4">Long chain acyl-CoA synthetase 7</fullName>
    </submittedName>
</protein>
<keyword evidence="2" id="KW-0067">ATP-binding</keyword>
<dbReference type="PANTHER" id="PTHR43272">
    <property type="entry name" value="LONG-CHAIN-FATTY-ACID--COA LIGASE"/>
    <property type="match status" value="1"/>
</dbReference>
<evidence type="ECO:0000256" key="1">
    <source>
        <dbReference type="ARBA" id="ARBA00022741"/>
    </source>
</evidence>
<sequence>MAYRRRRSSRTRTVKAGSRQVEPGLFGLFGYGVQWPPPGTRQVNLAGMTGCVWHVTGDASHQLLADRRTAEQTSAAKMAPKDTAAYIQELATPPPPGSPYGVPVPGTAKEGRSAIYRHWRFRDGPLLSTFDPAIQTVHDLFEDSARRRPNAKCLGHRAWNPATKDWENKYTWITYAEVAERRKNFGAGLVEIHNRVGITNDNYGVGLWSQNRPEWHITDLGAASQSLFTVSLYETLGPDTTEYIINHASLACVVTSLPHIPVLLKLARRLPSLKLIVCLDSLDDGEQAGYSKLSVLNGIAAEHGIQIYSMAGVEDIGAKSGRPMHPPRANNLVTINYTSGTTGMPKGVVLTHGNAVSALSAARSSGTVTYKDVHISYLPLAHIYGRMIDQTALAEGACIGFFRGDIVGLVDDMKILEPTGFMSVPRLYNRFNSAIRAATIDADGIKGSLSRQVISTKKANMKQPVGKASNTHFLYDRIWTPKVRAAVGLKKVHSMVSGSAQLDPDVHEFLRAAFGNNFVQGYGLTESYAVSTVQLRGDYTLGNIGPPAACNEVCLESVPDLEYLVTDKPYPRGEILLRGPGIFQEYYKNAEETEKAIDADGWFHTGDIAEVDNMGRFKIVDRKKNVLKLSQGEYISPERIENVYLGSSNLLTMAYVHGDPAQSTLVAVFGIDPETFAPFASKVLKKTVDKTDLTALKVAANDAKVKKVLLAELDKIGKKHKFNSYERVRNVYLAIDPFSIENELLTPTLKLKRPQTAKAFRTQIDQMYEEINAEPSAKAKL</sequence>
<dbReference type="EMBL" id="ANPB02000005">
    <property type="protein sequence ID" value="KAF4483114.1"/>
    <property type="molecule type" value="Genomic_DNA"/>
</dbReference>
<evidence type="ECO:0000256" key="2">
    <source>
        <dbReference type="ARBA" id="ARBA00022840"/>
    </source>
</evidence>
<dbReference type="Proteomes" id="UP000011096">
    <property type="component" value="Unassembled WGS sequence"/>
</dbReference>
<evidence type="ECO:0000259" key="3">
    <source>
        <dbReference type="Pfam" id="PF00501"/>
    </source>
</evidence>
<dbReference type="PANTHER" id="PTHR43272:SF33">
    <property type="entry name" value="AMP-BINDING DOMAIN-CONTAINING PROTEIN-RELATED"/>
    <property type="match status" value="1"/>
</dbReference>
<evidence type="ECO:0000313" key="4">
    <source>
        <dbReference type="EMBL" id="KAF4483114.1"/>
    </source>
</evidence>
<reference evidence="4 5" key="2">
    <citation type="submission" date="2020-04" db="EMBL/GenBank/DDBJ databases">
        <title>Genome sequencing and assembly of multiple isolates from the Colletotrichum gloeosporioides species complex.</title>
        <authorList>
            <person name="Gan P."/>
            <person name="Shirasu K."/>
        </authorList>
    </citation>
    <scope>NUCLEOTIDE SEQUENCE [LARGE SCALE GENOMIC DNA]</scope>
    <source>
        <strain evidence="4 5">Nara gc5</strain>
    </source>
</reference>
<dbReference type="RefSeq" id="XP_031881828.2">
    <property type="nucleotide sequence ID" value="XM_032021100.2"/>
</dbReference>
<dbReference type="FunCoup" id="A0A7J6J0T0">
    <property type="interactions" value="299"/>
</dbReference>
<dbReference type="OrthoDB" id="1700726at2759"/>
<accession>A0A7J6J0T0</accession>
<keyword evidence="1" id="KW-0547">Nucleotide-binding</keyword>
<dbReference type="PROSITE" id="PS00455">
    <property type="entry name" value="AMP_BINDING"/>
    <property type="match status" value="1"/>
</dbReference>
<dbReference type="GO" id="GO:0004467">
    <property type="term" value="F:long-chain fatty acid-CoA ligase activity"/>
    <property type="evidence" value="ECO:0007669"/>
    <property type="project" value="TreeGrafter"/>
</dbReference>
<comment type="caution">
    <text evidence="4">The sequence shown here is derived from an EMBL/GenBank/DDBJ whole genome shotgun (WGS) entry which is preliminary data.</text>
</comment>
<dbReference type="Gene3D" id="3.40.50.12780">
    <property type="entry name" value="N-terminal domain of ligase-like"/>
    <property type="match status" value="1"/>
</dbReference>
<dbReference type="InterPro" id="IPR042099">
    <property type="entry name" value="ANL_N_sf"/>
</dbReference>
<dbReference type="GO" id="GO:0005783">
    <property type="term" value="C:endoplasmic reticulum"/>
    <property type="evidence" value="ECO:0007669"/>
    <property type="project" value="TreeGrafter"/>
</dbReference>
<dbReference type="SUPFAM" id="SSF56801">
    <property type="entry name" value="Acetyl-CoA synthetase-like"/>
    <property type="match status" value="1"/>
</dbReference>
<reference evidence="4 5" key="1">
    <citation type="submission" date="2012-08" db="EMBL/GenBank/DDBJ databases">
        <authorList>
            <person name="Gan P.H.P."/>
            <person name="Ikeda K."/>
            <person name="Irieda H."/>
            <person name="Narusaka M."/>
            <person name="O'Connell R.J."/>
            <person name="Narusaka Y."/>
            <person name="Takano Y."/>
            <person name="Kubo Y."/>
            <person name="Shirasu K."/>
        </authorList>
    </citation>
    <scope>NUCLEOTIDE SEQUENCE [LARGE SCALE GENOMIC DNA]</scope>
    <source>
        <strain evidence="4 5">Nara gc5</strain>
    </source>
</reference>
<keyword evidence="5" id="KW-1185">Reference proteome</keyword>
<dbReference type="GO" id="GO:0005524">
    <property type="term" value="F:ATP binding"/>
    <property type="evidence" value="ECO:0007669"/>
    <property type="project" value="UniProtKB-KW"/>
</dbReference>
<dbReference type="Pfam" id="PF00501">
    <property type="entry name" value="AMP-binding"/>
    <property type="match status" value="1"/>
</dbReference>
<evidence type="ECO:0000313" key="5">
    <source>
        <dbReference type="Proteomes" id="UP000011096"/>
    </source>
</evidence>
<dbReference type="InterPro" id="IPR000873">
    <property type="entry name" value="AMP-dep_synth/lig_dom"/>
</dbReference>
<name>A0A7J6J0T0_COLFN</name>
<proteinExistence type="predicted"/>
<dbReference type="InParanoid" id="A0A7J6J0T0"/>
<dbReference type="GeneID" id="43605306"/>
<gene>
    <name evidence="4" type="ORF">CGGC5_v010071</name>
</gene>
<dbReference type="AlphaFoldDB" id="A0A7J6J0T0"/>
<dbReference type="GO" id="GO:0016020">
    <property type="term" value="C:membrane"/>
    <property type="evidence" value="ECO:0007669"/>
    <property type="project" value="TreeGrafter"/>
</dbReference>
<organism evidence="4 5">
    <name type="scientific">Colletotrichum fructicola (strain Nara gc5)</name>
    <name type="common">Anthracnose fungus</name>
    <name type="synonym">Colletotrichum gloeosporioides (strain Nara gc5)</name>
    <dbReference type="NCBI Taxonomy" id="1213859"/>
    <lineage>
        <taxon>Eukaryota</taxon>
        <taxon>Fungi</taxon>
        <taxon>Dikarya</taxon>
        <taxon>Ascomycota</taxon>
        <taxon>Pezizomycotina</taxon>
        <taxon>Sordariomycetes</taxon>
        <taxon>Hypocreomycetidae</taxon>
        <taxon>Glomerellales</taxon>
        <taxon>Glomerellaceae</taxon>
        <taxon>Colletotrichum</taxon>
        <taxon>Colletotrichum gloeosporioides species complex</taxon>
    </lineage>
</organism>
<feature type="domain" description="AMP-dependent synthetase/ligase" evidence="3">
    <location>
        <begin position="141"/>
        <end position="587"/>
    </location>
</feature>